<protein>
    <submittedName>
        <fullName evidence="1">Uncharacterized protein</fullName>
    </submittedName>
</protein>
<evidence type="ECO:0000313" key="1">
    <source>
        <dbReference type="EMBL" id="SVD00101.1"/>
    </source>
</evidence>
<dbReference type="AlphaFoldDB" id="A0A382RTX3"/>
<organism evidence="1">
    <name type="scientific">marine metagenome</name>
    <dbReference type="NCBI Taxonomy" id="408172"/>
    <lineage>
        <taxon>unclassified sequences</taxon>
        <taxon>metagenomes</taxon>
        <taxon>ecological metagenomes</taxon>
    </lineage>
</organism>
<sequence>MKNMFTLLIGCILLSSLFGQNAQELISKKNQLMAQMDVLSKDRSLSIDGKDEFETFKEYLQRVFKEVSLHYDDQYRKLNEKYYGELKNIDMQLDELLNQERKASAIVISNIRYIAEKSIYLMDVSIENISMGKIKAEIDRNDARQLKRNWDNVQKVG</sequence>
<dbReference type="EMBL" id="UINC01123562">
    <property type="protein sequence ID" value="SVD00101.1"/>
    <property type="molecule type" value="Genomic_DNA"/>
</dbReference>
<accession>A0A382RTX3</accession>
<proteinExistence type="predicted"/>
<name>A0A382RTX3_9ZZZZ</name>
<reference evidence="1" key="1">
    <citation type="submission" date="2018-05" db="EMBL/GenBank/DDBJ databases">
        <authorList>
            <person name="Lanie J.A."/>
            <person name="Ng W.-L."/>
            <person name="Kazmierczak K.M."/>
            <person name="Andrzejewski T.M."/>
            <person name="Davidsen T.M."/>
            <person name="Wayne K.J."/>
            <person name="Tettelin H."/>
            <person name="Glass J.I."/>
            <person name="Rusch D."/>
            <person name="Podicherti R."/>
            <person name="Tsui H.-C.T."/>
            <person name="Winkler M.E."/>
        </authorList>
    </citation>
    <scope>NUCLEOTIDE SEQUENCE</scope>
</reference>
<gene>
    <name evidence="1" type="ORF">METZ01_LOCUS352955</name>
</gene>
<feature type="non-terminal residue" evidence="1">
    <location>
        <position position="157"/>
    </location>
</feature>